<comment type="caution">
    <text evidence="1">The sequence shown here is derived from an EMBL/GenBank/DDBJ whole genome shotgun (WGS) entry which is preliminary data.</text>
</comment>
<dbReference type="EMBL" id="CAKOFQ010006799">
    <property type="protein sequence ID" value="CAH1972522.1"/>
    <property type="molecule type" value="Genomic_DNA"/>
</dbReference>
<dbReference type="AlphaFoldDB" id="A0A9P0KG82"/>
<protein>
    <submittedName>
        <fullName evidence="1">Uncharacterized protein</fullName>
    </submittedName>
</protein>
<dbReference type="Proteomes" id="UP001152888">
    <property type="component" value="Unassembled WGS sequence"/>
</dbReference>
<gene>
    <name evidence="1" type="ORF">ACAOBT_LOCUS10048</name>
</gene>
<name>A0A9P0KG82_ACAOB</name>
<reference evidence="1" key="1">
    <citation type="submission" date="2022-03" db="EMBL/GenBank/DDBJ databases">
        <authorList>
            <person name="Sayadi A."/>
        </authorList>
    </citation>
    <scope>NUCLEOTIDE SEQUENCE</scope>
</reference>
<evidence type="ECO:0000313" key="1">
    <source>
        <dbReference type="EMBL" id="CAH1972522.1"/>
    </source>
</evidence>
<proteinExistence type="predicted"/>
<keyword evidence="2" id="KW-1185">Reference proteome</keyword>
<sequence>MAGSNLTFCMLSFATYRNTSIYGALRPVGDLSIHKNSIDLSVTTAESRTY</sequence>
<evidence type="ECO:0000313" key="2">
    <source>
        <dbReference type="Proteomes" id="UP001152888"/>
    </source>
</evidence>
<organism evidence="1 2">
    <name type="scientific">Acanthoscelides obtectus</name>
    <name type="common">Bean weevil</name>
    <name type="synonym">Bruchus obtectus</name>
    <dbReference type="NCBI Taxonomy" id="200917"/>
    <lineage>
        <taxon>Eukaryota</taxon>
        <taxon>Metazoa</taxon>
        <taxon>Ecdysozoa</taxon>
        <taxon>Arthropoda</taxon>
        <taxon>Hexapoda</taxon>
        <taxon>Insecta</taxon>
        <taxon>Pterygota</taxon>
        <taxon>Neoptera</taxon>
        <taxon>Endopterygota</taxon>
        <taxon>Coleoptera</taxon>
        <taxon>Polyphaga</taxon>
        <taxon>Cucujiformia</taxon>
        <taxon>Chrysomeloidea</taxon>
        <taxon>Chrysomelidae</taxon>
        <taxon>Bruchinae</taxon>
        <taxon>Bruchini</taxon>
        <taxon>Acanthoscelides</taxon>
    </lineage>
</organism>
<accession>A0A9P0KG82</accession>